<dbReference type="AlphaFoldDB" id="A0A1L9VQB9"/>
<dbReference type="RefSeq" id="XP_022402822.1">
    <property type="nucleotide sequence ID" value="XM_022546177.1"/>
</dbReference>
<dbReference type="STRING" id="1160497.A0A1L9VQB9"/>
<dbReference type="VEuPathDB" id="FungiDB:ASPGLDRAFT_45161"/>
<evidence type="ECO:0000313" key="2">
    <source>
        <dbReference type="EMBL" id="OJJ86128.1"/>
    </source>
</evidence>
<dbReference type="EMBL" id="KV878893">
    <property type="protein sequence ID" value="OJJ86128.1"/>
    <property type="molecule type" value="Genomic_DNA"/>
</dbReference>
<keyword evidence="3" id="KW-1185">Reference proteome</keyword>
<feature type="non-terminal residue" evidence="2">
    <location>
        <position position="156"/>
    </location>
</feature>
<dbReference type="Gene3D" id="3.20.20.150">
    <property type="entry name" value="Divalent-metal-dependent TIM barrel enzymes"/>
    <property type="match status" value="1"/>
</dbReference>
<sequence length="156" mass="17276">MSSYIPFESLQNIPLSYASCSIGTKESDTLPRKLEAIAAAGFTAIELSFPDILTYGSQITGRELGSREYGQLVNVTKEIKKLVDSNGLRVMMLQPFGNFEGWPGGSREREDALRRADGWMDIMEAAGTDLLQVPFPLSSAIYTHTDLKKKKIIIKN</sequence>
<dbReference type="InterPro" id="IPR050312">
    <property type="entry name" value="IolE/XylAMocC-like"/>
</dbReference>
<dbReference type="PANTHER" id="PTHR12110:SF56">
    <property type="entry name" value="DEHYDRATASE, PUTATIVE (AFU_ORTHOLOGUE AFUA_6G08740)-RELATED"/>
    <property type="match status" value="1"/>
</dbReference>
<reference evidence="3" key="1">
    <citation type="journal article" date="2017" name="Genome Biol.">
        <title>Comparative genomics reveals high biological diversity and specific adaptations in the industrially and medically important fungal genus Aspergillus.</title>
        <authorList>
            <person name="de Vries R.P."/>
            <person name="Riley R."/>
            <person name="Wiebenga A."/>
            <person name="Aguilar-Osorio G."/>
            <person name="Amillis S."/>
            <person name="Uchima C.A."/>
            <person name="Anderluh G."/>
            <person name="Asadollahi M."/>
            <person name="Askin M."/>
            <person name="Barry K."/>
            <person name="Battaglia E."/>
            <person name="Bayram O."/>
            <person name="Benocci T."/>
            <person name="Braus-Stromeyer S.A."/>
            <person name="Caldana C."/>
            <person name="Canovas D."/>
            <person name="Cerqueira G.C."/>
            <person name="Chen F."/>
            <person name="Chen W."/>
            <person name="Choi C."/>
            <person name="Clum A."/>
            <person name="Dos Santos R.A."/>
            <person name="Damasio A.R."/>
            <person name="Diallinas G."/>
            <person name="Emri T."/>
            <person name="Fekete E."/>
            <person name="Flipphi M."/>
            <person name="Freyberg S."/>
            <person name="Gallo A."/>
            <person name="Gournas C."/>
            <person name="Habgood R."/>
            <person name="Hainaut M."/>
            <person name="Harispe M.L."/>
            <person name="Henrissat B."/>
            <person name="Hilden K.S."/>
            <person name="Hope R."/>
            <person name="Hossain A."/>
            <person name="Karabika E."/>
            <person name="Karaffa L."/>
            <person name="Karanyi Z."/>
            <person name="Krasevec N."/>
            <person name="Kuo A."/>
            <person name="Kusch H."/>
            <person name="LaButti K."/>
            <person name="Lagendijk E.L."/>
            <person name="Lapidus A."/>
            <person name="Levasseur A."/>
            <person name="Lindquist E."/>
            <person name="Lipzen A."/>
            <person name="Logrieco A.F."/>
            <person name="MacCabe A."/>
            <person name="Maekelae M.R."/>
            <person name="Malavazi I."/>
            <person name="Melin P."/>
            <person name="Meyer V."/>
            <person name="Mielnichuk N."/>
            <person name="Miskei M."/>
            <person name="Molnar A.P."/>
            <person name="Mule G."/>
            <person name="Ngan C.Y."/>
            <person name="Orejas M."/>
            <person name="Orosz E."/>
            <person name="Ouedraogo J.P."/>
            <person name="Overkamp K.M."/>
            <person name="Park H.-S."/>
            <person name="Perrone G."/>
            <person name="Piumi F."/>
            <person name="Punt P.J."/>
            <person name="Ram A.F."/>
            <person name="Ramon A."/>
            <person name="Rauscher S."/>
            <person name="Record E."/>
            <person name="Riano-Pachon D.M."/>
            <person name="Robert V."/>
            <person name="Roehrig J."/>
            <person name="Ruller R."/>
            <person name="Salamov A."/>
            <person name="Salih N.S."/>
            <person name="Samson R.A."/>
            <person name="Sandor E."/>
            <person name="Sanguinetti M."/>
            <person name="Schuetze T."/>
            <person name="Sepcic K."/>
            <person name="Shelest E."/>
            <person name="Sherlock G."/>
            <person name="Sophianopoulou V."/>
            <person name="Squina F.M."/>
            <person name="Sun H."/>
            <person name="Susca A."/>
            <person name="Todd R.B."/>
            <person name="Tsang A."/>
            <person name="Unkles S.E."/>
            <person name="van de Wiele N."/>
            <person name="van Rossen-Uffink D."/>
            <person name="Oliveira J.V."/>
            <person name="Vesth T.C."/>
            <person name="Visser J."/>
            <person name="Yu J.-H."/>
            <person name="Zhou M."/>
            <person name="Andersen M.R."/>
            <person name="Archer D.B."/>
            <person name="Baker S.E."/>
            <person name="Benoit I."/>
            <person name="Brakhage A.A."/>
            <person name="Braus G.H."/>
            <person name="Fischer R."/>
            <person name="Frisvad J.C."/>
            <person name="Goldman G.H."/>
            <person name="Houbraken J."/>
            <person name="Oakley B."/>
            <person name="Pocsi I."/>
            <person name="Scazzocchio C."/>
            <person name="Seiboth B."/>
            <person name="vanKuyk P.A."/>
            <person name="Wortman J."/>
            <person name="Dyer P.S."/>
            <person name="Grigoriev I.V."/>
        </authorList>
    </citation>
    <scope>NUCLEOTIDE SEQUENCE [LARGE SCALE GENOMIC DNA]</scope>
    <source>
        <strain evidence="3">CBS 516.65</strain>
    </source>
</reference>
<dbReference type="OrthoDB" id="5360893at2759"/>
<organism evidence="2 3">
    <name type="scientific">Aspergillus glaucus CBS 516.65</name>
    <dbReference type="NCBI Taxonomy" id="1160497"/>
    <lineage>
        <taxon>Eukaryota</taxon>
        <taxon>Fungi</taxon>
        <taxon>Dikarya</taxon>
        <taxon>Ascomycota</taxon>
        <taxon>Pezizomycotina</taxon>
        <taxon>Eurotiomycetes</taxon>
        <taxon>Eurotiomycetidae</taxon>
        <taxon>Eurotiales</taxon>
        <taxon>Aspergillaceae</taxon>
        <taxon>Aspergillus</taxon>
        <taxon>Aspergillus subgen. Aspergillus</taxon>
    </lineage>
</organism>
<name>A0A1L9VQB9_ASPGL</name>
<feature type="domain" description="Xylose isomerase-like TIM barrel" evidence="1">
    <location>
        <begin position="34"/>
        <end position="133"/>
    </location>
</feature>
<accession>A0A1L9VQB9</accession>
<dbReference type="InterPro" id="IPR036237">
    <property type="entry name" value="Xyl_isomerase-like_sf"/>
</dbReference>
<dbReference type="Proteomes" id="UP000184300">
    <property type="component" value="Unassembled WGS sequence"/>
</dbReference>
<gene>
    <name evidence="2" type="ORF">ASPGLDRAFT_45161</name>
</gene>
<protein>
    <recommendedName>
        <fullName evidence="1">Xylose isomerase-like TIM barrel domain-containing protein</fullName>
    </recommendedName>
</protein>
<dbReference type="SUPFAM" id="SSF51658">
    <property type="entry name" value="Xylose isomerase-like"/>
    <property type="match status" value="1"/>
</dbReference>
<dbReference type="GeneID" id="34462438"/>
<proteinExistence type="predicted"/>
<dbReference type="PANTHER" id="PTHR12110">
    <property type="entry name" value="HYDROXYPYRUVATE ISOMERASE"/>
    <property type="match status" value="1"/>
</dbReference>
<dbReference type="Pfam" id="PF01261">
    <property type="entry name" value="AP_endonuc_2"/>
    <property type="match status" value="1"/>
</dbReference>
<dbReference type="InterPro" id="IPR013022">
    <property type="entry name" value="Xyl_isomerase-like_TIM-brl"/>
</dbReference>
<evidence type="ECO:0000313" key="3">
    <source>
        <dbReference type="Proteomes" id="UP000184300"/>
    </source>
</evidence>
<evidence type="ECO:0000259" key="1">
    <source>
        <dbReference type="Pfam" id="PF01261"/>
    </source>
</evidence>